<accession>A0A1V4DI49</accession>
<sequence>MVSIRTFNQLFLPVLFLLVAITLFILFGTFSTNIPNKKIFKIIALIVSITIILTVGISIFTKDYRSLTKYETNANRKIKIAILHYERRLNSSSNNATLYDINKTLNLPFYEKETTTETDSLTYLGKNDVFYFFTDDKNIFQLDLSSDRLVFQPIDHVSITKEYAKLSDKRFKDIDFKEKIGPDISSIIVPESKRDLLYKPNVITNDKLKKAVPY</sequence>
<dbReference type="AlphaFoldDB" id="A0A1V4DI49"/>
<keyword evidence="3" id="KW-1185">Reference proteome</keyword>
<proteinExistence type="predicted"/>
<evidence type="ECO:0000256" key="1">
    <source>
        <dbReference type="SAM" id="Phobius"/>
    </source>
</evidence>
<gene>
    <name evidence="2" type="ORF">BW731_08160</name>
</gene>
<keyword evidence="1" id="KW-1133">Transmembrane helix</keyword>
<evidence type="ECO:0000313" key="3">
    <source>
        <dbReference type="Proteomes" id="UP000189970"/>
    </source>
</evidence>
<name>A0A1V4DI49_9ENTE</name>
<comment type="caution">
    <text evidence="2">The sequence shown here is derived from an EMBL/GenBank/DDBJ whole genome shotgun (WGS) entry which is preliminary data.</text>
</comment>
<evidence type="ECO:0000313" key="2">
    <source>
        <dbReference type="EMBL" id="OPF88143.1"/>
    </source>
</evidence>
<feature type="transmembrane region" description="Helical" evidence="1">
    <location>
        <begin position="7"/>
        <end position="27"/>
    </location>
</feature>
<protein>
    <submittedName>
        <fullName evidence="2">Uncharacterized protein</fullName>
    </submittedName>
</protein>
<dbReference type="Proteomes" id="UP000189970">
    <property type="component" value="Unassembled WGS sequence"/>
</dbReference>
<feature type="transmembrane region" description="Helical" evidence="1">
    <location>
        <begin position="39"/>
        <end position="60"/>
    </location>
</feature>
<keyword evidence="1" id="KW-0472">Membrane</keyword>
<organism evidence="2 3">
    <name type="scientific">Vagococcus martis</name>
    <dbReference type="NCBI Taxonomy" id="1768210"/>
    <lineage>
        <taxon>Bacteria</taxon>
        <taxon>Bacillati</taxon>
        <taxon>Bacillota</taxon>
        <taxon>Bacilli</taxon>
        <taxon>Lactobacillales</taxon>
        <taxon>Enterococcaceae</taxon>
        <taxon>Vagococcus</taxon>
    </lineage>
</organism>
<reference evidence="2 3" key="1">
    <citation type="submission" date="2017-02" db="EMBL/GenBank/DDBJ databases">
        <title>Vagococcus cremeus sp. nov., isolated from the small intestine of a marten, Martes flavigula.</title>
        <authorList>
            <person name="Tak E.J."/>
            <person name="Bae J.-W."/>
        </authorList>
    </citation>
    <scope>NUCLEOTIDE SEQUENCE [LARGE SCALE GENOMIC DNA]</scope>
    <source>
        <strain evidence="2 3">D7T301</strain>
    </source>
</reference>
<keyword evidence="1" id="KW-0812">Transmembrane</keyword>
<dbReference type="EMBL" id="MVAB01000001">
    <property type="protein sequence ID" value="OPF88143.1"/>
    <property type="molecule type" value="Genomic_DNA"/>
</dbReference>